<sequence length="70" mass="7998">REAGCWFLYLPPYSPDLNPIEQAFSKLKAHLRKAGARTFAELFNTLRRICDLFSPVECRNYFQAAGYAPG</sequence>
<accession>A0AAE3TAF1</accession>
<proteinExistence type="predicted"/>
<reference evidence="2" key="1">
    <citation type="submission" date="2023-03" db="EMBL/GenBank/DDBJ databases">
        <title>Multiphase analysis and comparison of six strains from genera Psychromarinibacter, Lutimaribacter, and Maritimibacter, including a novel species: Psychromarinibacter sediminicola sp. nov.</title>
        <authorList>
            <person name="Wang Y.-H."/>
            <person name="Ye M.-Q."/>
            <person name="Du Z.-J."/>
        </authorList>
    </citation>
    <scope>NUCLEOTIDE SEQUENCE</scope>
    <source>
        <strain evidence="2">C21-152</strain>
    </source>
</reference>
<keyword evidence="3" id="KW-1185">Reference proteome</keyword>
<dbReference type="InterPro" id="IPR036397">
    <property type="entry name" value="RNaseH_sf"/>
</dbReference>
<evidence type="ECO:0000313" key="2">
    <source>
        <dbReference type="EMBL" id="MDF0601555.1"/>
    </source>
</evidence>
<dbReference type="PANTHER" id="PTHR46564">
    <property type="entry name" value="TRANSPOSASE"/>
    <property type="match status" value="1"/>
</dbReference>
<dbReference type="InterPro" id="IPR038717">
    <property type="entry name" value="Tc1-like_DDE_dom"/>
</dbReference>
<comment type="caution">
    <text evidence="2">The sequence shown here is derived from an EMBL/GenBank/DDBJ whole genome shotgun (WGS) entry which is preliminary data.</text>
</comment>
<dbReference type="PANTHER" id="PTHR46564:SF1">
    <property type="entry name" value="TRANSPOSASE"/>
    <property type="match status" value="1"/>
</dbReference>
<feature type="non-terminal residue" evidence="2">
    <location>
        <position position="1"/>
    </location>
</feature>
<dbReference type="Proteomes" id="UP001220964">
    <property type="component" value="Unassembled WGS sequence"/>
</dbReference>
<dbReference type="EMBL" id="JARGYC010000030">
    <property type="protein sequence ID" value="MDF0601555.1"/>
    <property type="molecule type" value="Genomic_DNA"/>
</dbReference>
<organism evidence="2 3">
    <name type="scientific">Psychromarinibacter sediminicola</name>
    <dbReference type="NCBI Taxonomy" id="3033385"/>
    <lineage>
        <taxon>Bacteria</taxon>
        <taxon>Pseudomonadati</taxon>
        <taxon>Pseudomonadota</taxon>
        <taxon>Alphaproteobacteria</taxon>
        <taxon>Rhodobacterales</taxon>
        <taxon>Paracoccaceae</taxon>
        <taxon>Psychromarinibacter</taxon>
    </lineage>
</organism>
<gene>
    <name evidence="2" type="ORF">P1J78_12490</name>
</gene>
<evidence type="ECO:0000259" key="1">
    <source>
        <dbReference type="Pfam" id="PF13358"/>
    </source>
</evidence>
<evidence type="ECO:0000313" key="3">
    <source>
        <dbReference type="Proteomes" id="UP001220964"/>
    </source>
</evidence>
<dbReference type="GO" id="GO:0003676">
    <property type="term" value="F:nucleic acid binding"/>
    <property type="evidence" value="ECO:0007669"/>
    <property type="project" value="InterPro"/>
</dbReference>
<name>A0AAE3TAF1_9RHOB</name>
<feature type="domain" description="Tc1-like transposase DDE" evidence="1">
    <location>
        <begin position="3"/>
        <end position="40"/>
    </location>
</feature>
<dbReference type="AlphaFoldDB" id="A0AAE3TAF1"/>
<dbReference type="Gene3D" id="3.30.420.10">
    <property type="entry name" value="Ribonuclease H-like superfamily/Ribonuclease H"/>
    <property type="match status" value="1"/>
</dbReference>
<dbReference type="Pfam" id="PF13358">
    <property type="entry name" value="DDE_3"/>
    <property type="match status" value="1"/>
</dbReference>
<dbReference type="RefSeq" id="WP_275567696.1">
    <property type="nucleotide sequence ID" value="NZ_JARGYC010000030.1"/>
</dbReference>
<protein>
    <submittedName>
        <fullName evidence="2">Transposase</fullName>
    </submittedName>
</protein>